<dbReference type="InterPro" id="IPR035906">
    <property type="entry name" value="MetI-like_sf"/>
</dbReference>
<proteinExistence type="inferred from homology"/>
<dbReference type="AlphaFoldDB" id="A0A1I4HVE7"/>
<feature type="transmembrane region" description="Helical" evidence="6">
    <location>
        <begin position="28"/>
        <end position="50"/>
    </location>
</feature>
<evidence type="ECO:0000256" key="4">
    <source>
        <dbReference type="ARBA" id="ARBA00022989"/>
    </source>
</evidence>
<dbReference type="InterPro" id="IPR051204">
    <property type="entry name" value="ABC_transp_perm/SBD"/>
</dbReference>
<name>A0A1I4HVE7_9EURY</name>
<keyword evidence="5 6" id="KW-0472">Membrane</keyword>
<dbReference type="STRING" id="553466.SAMN04487950_3861"/>
<evidence type="ECO:0000256" key="3">
    <source>
        <dbReference type="ARBA" id="ARBA00022692"/>
    </source>
</evidence>
<dbReference type="GO" id="GO:0031460">
    <property type="term" value="P:glycine betaine transport"/>
    <property type="evidence" value="ECO:0007669"/>
    <property type="project" value="TreeGrafter"/>
</dbReference>
<dbReference type="Gene3D" id="1.10.3720.10">
    <property type="entry name" value="MetI-like"/>
    <property type="match status" value="1"/>
</dbReference>
<dbReference type="GO" id="GO:0055085">
    <property type="term" value="P:transmembrane transport"/>
    <property type="evidence" value="ECO:0007669"/>
    <property type="project" value="InterPro"/>
</dbReference>
<keyword evidence="4 6" id="KW-1133">Transmembrane helix</keyword>
<reference evidence="9" key="1">
    <citation type="submission" date="2016-10" db="EMBL/GenBank/DDBJ databases">
        <authorList>
            <person name="Varghese N."/>
            <person name="Submissions S."/>
        </authorList>
    </citation>
    <scope>NUCLEOTIDE SEQUENCE [LARGE SCALE GENOMIC DNA]</scope>
    <source>
        <strain evidence="9">CGMCC 1.7738</strain>
    </source>
</reference>
<dbReference type="PANTHER" id="PTHR30177:SF4">
    <property type="entry name" value="OSMOPROTECTANT IMPORT PERMEASE PROTEIN OSMW"/>
    <property type="match status" value="1"/>
</dbReference>
<organism evidence="8 9">
    <name type="scientific">Halogranum rubrum</name>
    <dbReference type="NCBI Taxonomy" id="553466"/>
    <lineage>
        <taxon>Archaea</taxon>
        <taxon>Methanobacteriati</taxon>
        <taxon>Methanobacteriota</taxon>
        <taxon>Stenosarchaea group</taxon>
        <taxon>Halobacteria</taxon>
        <taxon>Halobacteriales</taxon>
        <taxon>Haloferacaceae</taxon>
    </lineage>
</organism>
<gene>
    <name evidence="8" type="ORF">SAMN04487950_3861</name>
</gene>
<dbReference type="Pfam" id="PF00528">
    <property type="entry name" value="BPD_transp_1"/>
    <property type="match status" value="1"/>
</dbReference>
<dbReference type="EMBL" id="FOTC01000006">
    <property type="protein sequence ID" value="SFL46064.1"/>
    <property type="molecule type" value="Genomic_DNA"/>
</dbReference>
<dbReference type="InterPro" id="IPR000515">
    <property type="entry name" value="MetI-like"/>
</dbReference>
<feature type="transmembrane region" description="Helical" evidence="6">
    <location>
        <begin position="140"/>
        <end position="163"/>
    </location>
</feature>
<evidence type="ECO:0000313" key="9">
    <source>
        <dbReference type="Proteomes" id="UP000199607"/>
    </source>
</evidence>
<dbReference type="RefSeq" id="WP_089871563.1">
    <property type="nucleotide sequence ID" value="NZ_FOTC01000006.1"/>
</dbReference>
<keyword evidence="9" id="KW-1185">Reference proteome</keyword>
<evidence type="ECO:0000256" key="2">
    <source>
        <dbReference type="ARBA" id="ARBA00022448"/>
    </source>
</evidence>
<dbReference type="Proteomes" id="UP000199607">
    <property type="component" value="Unassembled WGS sequence"/>
</dbReference>
<feature type="domain" description="ABC transmembrane type-1" evidence="7">
    <location>
        <begin position="22"/>
        <end position="205"/>
    </location>
</feature>
<accession>A0A1I4HVE7</accession>
<comment type="similarity">
    <text evidence="6">Belongs to the binding-protein-dependent transport system permease family.</text>
</comment>
<evidence type="ECO:0000259" key="7">
    <source>
        <dbReference type="PROSITE" id="PS50928"/>
    </source>
</evidence>
<dbReference type="FunFam" id="1.10.3720.10:FF:000001">
    <property type="entry name" value="Glycine betaine ABC transporter, permease"/>
    <property type="match status" value="1"/>
</dbReference>
<evidence type="ECO:0000256" key="5">
    <source>
        <dbReference type="ARBA" id="ARBA00023136"/>
    </source>
</evidence>
<protein>
    <submittedName>
        <fullName evidence="8">Osmoprotectant transport system permease protein</fullName>
    </submittedName>
</protein>
<feature type="transmembrane region" description="Helical" evidence="6">
    <location>
        <begin position="183"/>
        <end position="204"/>
    </location>
</feature>
<evidence type="ECO:0000256" key="6">
    <source>
        <dbReference type="RuleBase" id="RU363032"/>
    </source>
</evidence>
<keyword evidence="3 6" id="KW-0812">Transmembrane</keyword>
<feature type="transmembrane region" description="Helical" evidence="6">
    <location>
        <begin position="70"/>
        <end position="94"/>
    </location>
</feature>
<dbReference type="PANTHER" id="PTHR30177">
    <property type="entry name" value="GLYCINE BETAINE/L-PROLINE TRANSPORT SYSTEM PERMEASE PROTEIN PROW"/>
    <property type="match status" value="1"/>
</dbReference>
<evidence type="ECO:0000313" key="8">
    <source>
        <dbReference type="EMBL" id="SFL46064.1"/>
    </source>
</evidence>
<dbReference type="CDD" id="cd06261">
    <property type="entry name" value="TM_PBP2"/>
    <property type="match status" value="1"/>
</dbReference>
<dbReference type="GO" id="GO:0005886">
    <property type="term" value="C:plasma membrane"/>
    <property type="evidence" value="ECO:0007669"/>
    <property type="project" value="UniProtKB-SubCell"/>
</dbReference>
<keyword evidence="2 6" id="KW-0813">Transport</keyword>
<sequence>MPSAIAVIEWMIDNQALLIEQAIQHMNVALTALVFGIILWGATGVLIYRYDRFSDPALGVFGVLLTIPSLAMLSMLIPLVGIGIPAAVSALVLYSALPIARNVYVGLESVDESKIEVGRGLGMTDRQILLKVRLPQAMSVIMAGIRQAAVLLVAITTITAFFGAPGLGQSIFRGISLGSTKQILGGAIAISAIAIMVDASLYGVQRFLPGSEVNNA</sequence>
<comment type="subcellular location">
    <subcellularLocation>
        <location evidence="6">Cell membrane</location>
        <topology evidence="6">Multi-pass membrane protein</topology>
    </subcellularLocation>
    <subcellularLocation>
        <location evidence="1">Membrane</location>
        <topology evidence="1">Multi-pass membrane protein</topology>
    </subcellularLocation>
</comment>
<dbReference type="PROSITE" id="PS50928">
    <property type="entry name" value="ABC_TM1"/>
    <property type="match status" value="1"/>
</dbReference>
<dbReference type="SUPFAM" id="SSF161098">
    <property type="entry name" value="MetI-like"/>
    <property type="match status" value="1"/>
</dbReference>
<evidence type="ECO:0000256" key="1">
    <source>
        <dbReference type="ARBA" id="ARBA00004141"/>
    </source>
</evidence>